<reference evidence="11 12" key="1">
    <citation type="submission" date="2020-04" db="EMBL/GenBank/DDBJ databases">
        <title>Ramlibacter sp. G-1-2-2 isolated from soil.</title>
        <authorList>
            <person name="Dahal R.H."/>
        </authorList>
    </citation>
    <scope>NUCLEOTIDE SEQUENCE [LARGE SCALE GENOMIC DNA]</scope>
    <source>
        <strain evidence="11 12">G-1-2-2</strain>
    </source>
</reference>
<gene>
    <name evidence="11" type="ORF">HHL11_15755</name>
</gene>
<evidence type="ECO:0000256" key="5">
    <source>
        <dbReference type="ARBA" id="ARBA00023004"/>
    </source>
</evidence>
<dbReference type="CDD" id="cd11020">
    <property type="entry name" value="CuRO_1_CuNIR"/>
    <property type="match status" value="1"/>
</dbReference>
<dbReference type="Gene3D" id="2.60.40.420">
    <property type="entry name" value="Cupredoxins - blue copper proteins"/>
    <property type="match status" value="2"/>
</dbReference>
<name>A0A848H6R6_9BURK</name>
<keyword evidence="3 7" id="KW-0479">Metal-binding</keyword>
<dbReference type="GO" id="GO:0016491">
    <property type="term" value="F:oxidoreductase activity"/>
    <property type="evidence" value="ECO:0007669"/>
    <property type="project" value="UniProtKB-KW"/>
</dbReference>
<dbReference type="EMBL" id="JABBFX010000001">
    <property type="protein sequence ID" value="NML45209.1"/>
    <property type="molecule type" value="Genomic_DNA"/>
</dbReference>
<evidence type="ECO:0000256" key="3">
    <source>
        <dbReference type="ARBA" id="ARBA00022723"/>
    </source>
</evidence>
<evidence type="ECO:0000256" key="7">
    <source>
        <dbReference type="PROSITE-ProRule" id="PRU00433"/>
    </source>
</evidence>
<evidence type="ECO:0000256" key="4">
    <source>
        <dbReference type="ARBA" id="ARBA00023002"/>
    </source>
</evidence>
<accession>A0A848H6R6</accession>
<keyword evidence="2 7" id="KW-0349">Heme</keyword>
<dbReference type="PANTHER" id="PTHR11709">
    <property type="entry name" value="MULTI-COPPER OXIDASE"/>
    <property type="match status" value="1"/>
</dbReference>
<evidence type="ECO:0000256" key="6">
    <source>
        <dbReference type="ARBA" id="ARBA00023008"/>
    </source>
</evidence>
<keyword evidence="12" id="KW-1185">Reference proteome</keyword>
<feature type="signal peptide" evidence="9">
    <location>
        <begin position="1"/>
        <end position="26"/>
    </location>
</feature>
<dbReference type="InterPro" id="IPR009056">
    <property type="entry name" value="Cyt_c-like_dom"/>
</dbReference>
<dbReference type="GO" id="GO:0009055">
    <property type="term" value="F:electron transfer activity"/>
    <property type="evidence" value="ECO:0007669"/>
    <property type="project" value="InterPro"/>
</dbReference>
<protein>
    <submittedName>
        <fullName evidence="11">Multicopper oxidase domain-containing protein</fullName>
    </submittedName>
</protein>
<dbReference type="AlphaFoldDB" id="A0A848H6R6"/>
<dbReference type="InterPro" id="IPR011707">
    <property type="entry name" value="Cu-oxidase-like_N"/>
</dbReference>
<keyword evidence="4" id="KW-0560">Oxidoreductase</keyword>
<evidence type="ECO:0000313" key="11">
    <source>
        <dbReference type="EMBL" id="NML45209.1"/>
    </source>
</evidence>
<feature type="chain" id="PRO_5032716245" evidence="9">
    <location>
        <begin position="27"/>
        <end position="532"/>
    </location>
</feature>
<dbReference type="PROSITE" id="PS51007">
    <property type="entry name" value="CYTC"/>
    <property type="match status" value="1"/>
</dbReference>
<dbReference type="SUPFAM" id="SSF46626">
    <property type="entry name" value="Cytochrome c"/>
    <property type="match status" value="1"/>
</dbReference>
<keyword evidence="9" id="KW-0732">Signal</keyword>
<comment type="caution">
    <text evidence="11">The sequence shown here is derived from an EMBL/GenBank/DDBJ whole genome shotgun (WGS) entry which is preliminary data.</text>
</comment>
<dbReference type="GO" id="GO:0005507">
    <property type="term" value="F:copper ion binding"/>
    <property type="evidence" value="ECO:0007669"/>
    <property type="project" value="InterPro"/>
</dbReference>
<dbReference type="Pfam" id="PF00034">
    <property type="entry name" value="Cytochrom_C"/>
    <property type="match status" value="1"/>
</dbReference>
<keyword evidence="6" id="KW-0186">Copper</keyword>
<dbReference type="InterPro" id="IPR045087">
    <property type="entry name" value="Cu-oxidase_fam"/>
</dbReference>
<dbReference type="InterPro" id="IPR008972">
    <property type="entry name" value="Cupredoxin"/>
</dbReference>
<evidence type="ECO:0000313" key="12">
    <source>
        <dbReference type="Proteomes" id="UP000541185"/>
    </source>
</evidence>
<dbReference type="Pfam" id="PF07732">
    <property type="entry name" value="Cu-oxidase_3"/>
    <property type="match status" value="1"/>
</dbReference>
<proteinExistence type="predicted"/>
<dbReference type="RefSeq" id="WP_169419295.1">
    <property type="nucleotide sequence ID" value="NZ_JABBFX010000001.1"/>
</dbReference>
<evidence type="ECO:0000256" key="8">
    <source>
        <dbReference type="SAM" id="MobiDB-lite"/>
    </source>
</evidence>
<evidence type="ECO:0000256" key="1">
    <source>
        <dbReference type="ARBA" id="ARBA00004418"/>
    </source>
</evidence>
<dbReference type="InterPro" id="IPR036909">
    <property type="entry name" value="Cyt_c-like_dom_sf"/>
</dbReference>
<feature type="region of interest" description="Disordered" evidence="8">
    <location>
        <begin position="499"/>
        <end position="532"/>
    </location>
</feature>
<dbReference type="PANTHER" id="PTHR11709:SF394">
    <property type="entry name" value="FI03373P-RELATED"/>
    <property type="match status" value="1"/>
</dbReference>
<evidence type="ECO:0000256" key="9">
    <source>
        <dbReference type="SAM" id="SignalP"/>
    </source>
</evidence>
<sequence length="532" mass="56834">MAALSHLHSALARVVLAALASLCVLGACDRAQPPAAAVAASAPPPPPPPAAASHPTYDEKDMVFGAPAAVVTSERHTGTFSLGSALSTLPAVKPLDPAPVKEIRLDTTHKIIDLAPGVKFSAWTFGDQVPGPVLRARVGDRIKFTMTNRSDEAAPGVRLTAAPMMHSMDFHAAMVAPNDKYRSIAPGQTISFEFTLNYPGVFMYHCGTPMVLEHIASGMYGMVIVEPRGGYPTQVDREYAIIQSEFYTKPDPDKRKVDGVPLQVLDTDRVRAKAPTYTVFNGRYNGLVETPLQAKPNERVRLFVMNVGPSNTSSFHVVGTIFDRVWIDGNPDNQFRGMQTVLLGSSSGAIVEFKVPEAGNYAIVDHHFANASQGAVGTLAAGAPPGSDAEHHNIPATAAPTDPAAQRGKLAFESKCLACHTIGGGDRLGPDLFGVTKRHDEGWLTRWLKSPEQMLQSDATAKALLDKYKVPMPNQGLGDPEIKDYLAYFRWADANLQPQGAQQPQAATAGQALPPSATKSAAPMPGGQMEHK</sequence>
<dbReference type="GO" id="GO:0020037">
    <property type="term" value="F:heme binding"/>
    <property type="evidence" value="ECO:0007669"/>
    <property type="project" value="InterPro"/>
</dbReference>
<evidence type="ECO:0000259" key="10">
    <source>
        <dbReference type="PROSITE" id="PS51007"/>
    </source>
</evidence>
<dbReference type="CDD" id="cd04208">
    <property type="entry name" value="CuRO_2_CuNIR"/>
    <property type="match status" value="1"/>
</dbReference>
<organism evidence="11 12">
    <name type="scientific">Ramlibacter agri</name>
    <dbReference type="NCBI Taxonomy" id="2728837"/>
    <lineage>
        <taxon>Bacteria</taxon>
        <taxon>Pseudomonadati</taxon>
        <taxon>Pseudomonadota</taxon>
        <taxon>Betaproteobacteria</taxon>
        <taxon>Burkholderiales</taxon>
        <taxon>Comamonadaceae</taxon>
        <taxon>Ramlibacter</taxon>
    </lineage>
</organism>
<dbReference type="Pfam" id="PF00394">
    <property type="entry name" value="Cu-oxidase"/>
    <property type="match status" value="1"/>
</dbReference>
<dbReference type="InterPro" id="IPR001117">
    <property type="entry name" value="Cu-oxidase_2nd"/>
</dbReference>
<dbReference type="GO" id="GO:0042597">
    <property type="term" value="C:periplasmic space"/>
    <property type="evidence" value="ECO:0007669"/>
    <property type="project" value="UniProtKB-SubCell"/>
</dbReference>
<feature type="compositionally biased region" description="Low complexity" evidence="8">
    <location>
        <begin position="499"/>
        <end position="515"/>
    </location>
</feature>
<evidence type="ECO:0000256" key="2">
    <source>
        <dbReference type="ARBA" id="ARBA00022617"/>
    </source>
</evidence>
<dbReference type="SUPFAM" id="SSF49503">
    <property type="entry name" value="Cupredoxins"/>
    <property type="match status" value="2"/>
</dbReference>
<dbReference type="Gene3D" id="1.10.760.10">
    <property type="entry name" value="Cytochrome c-like domain"/>
    <property type="match status" value="1"/>
</dbReference>
<feature type="domain" description="Cytochrome c" evidence="10">
    <location>
        <begin position="403"/>
        <end position="493"/>
    </location>
</feature>
<comment type="subcellular location">
    <subcellularLocation>
        <location evidence="1">Periplasm</location>
    </subcellularLocation>
</comment>
<keyword evidence="5 7" id="KW-0408">Iron</keyword>
<dbReference type="Proteomes" id="UP000541185">
    <property type="component" value="Unassembled WGS sequence"/>
</dbReference>
<feature type="region of interest" description="Disordered" evidence="8">
    <location>
        <begin position="37"/>
        <end position="57"/>
    </location>
</feature>